<feature type="transmembrane region" description="Helical" evidence="1">
    <location>
        <begin position="12"/>
        <end position="30"/>
    </location>
</feature>
<organism evidence="2 3">
    <name type="scientific">Eikenella longinqua</name>
    <dbReference type="NCBI Taxonomy" id="1795827"/>
    <lineage>
        <taxon>Bacteria</taxon>
        <taxon>Pseudomonadati</taxon>
        <taxon>Pseudomonadota</taxon>
        <taxon>Betaproteobacteria</taxon>
        <taxon>Neisseriales</taxon>
        <taxon>Neisseriaceae</taxon>
        <taxon>Eikenella</taxon>
    </lineage>
</organism>
<evidence type="ECO:0000256" key="1">
    <source>
        <dbReference type="SAM" id="Phobius"/>
    </source>
</evidence>
<name>A0A1A9RYJ6_9NEIS</name>
<dbReference type="Proteomes" id="UP000077885">
    <property type="component" value="Unassembled WGS sequence"/>
</dbReference>
<keyword evidence="3" id="KW-1185">Reference proteome</keyword>
<accession>A0A1A9RYJ6</accession>
<dbReference type="InterPro" id="IPR025695">
    <property type="entry name" value="DoxX-like"/>
</dbReference>
<comment type="caution">
    <text evidence="2">The sequence shown here is derived from an EMBL/GenBank/DDBJ whole genome shotgun (WGS) entry which is preliminary data.</text>
</comment>
<evidence type="ECO:0000313" key="3">
    <source>
        <dbReference type="Proteomes" id="UP000077885"/>
    </source>
</evidence>
<evidence type="ECO:0000313" key="2">
    <source>
        <dbReference type="EMBL" id="OAM29231.1"/>
    </source>
</evidence>
<dbReference type="AlphaFoldDB" id="A0A1A9RYJ6"/>
<feature type="transmembrane region" description="Helical" evidence="1">
    <location>
        <begin position="104"/>
        <end position="125"/>
    </location>
</feature>
<dbReference type="EMBL" id="LXSL01000016">
    <property type="protein sequence ID" value="OAM29231.1"/>
    <property type="molecule type" value="Genomic_DNA"/>
</dbReference>
<dbReference type="OrthoDB" id="5292533at2"/>
<gene>
    <name evidence="2" type="ORF">A7P95_04625</name>
</gene>
<protein>
    <submittedName>
        <fullName evidence="2">Epimerase</fullName>
    </submittedName>
</protein>
<keyword evidence="1" id="KW-1133">Transmembrane helix</keyword>
<proteinExistence type="predicted"/>
<dbReference type="STRING" id="1795827.A7P95_04625"/>
<reference evidence="3" key="1">
    <citation type="submission" date="2016-05" db="EMBL/GenBank/DDBJ databases">
        <title>Draft genome of Corynebacterium afermentans subsp. afermentans LCDC 88199T.</title>
        <authorList>
            <person name="Bernier A.-M."/>
            <person name="Bernard K."/>
        </authorList>
    </citation>
    <scope>NUCLEOTIDE SEQUENCE [LARGE SCALE GENOMIC DNA]</scope>
    <source>
        <strain evidence="3">NML02-A-017</strain>
    </source>
</reference>
<feature type="transmembrane region" description="Helical" evidence="1">
    <location>
        <begin position="50"/>
        <end position="74"/>
    </location>
</feature>
<dbReference type="RefSeq" id="WP_067591879.1">
    <property type="nucleotide sequence ID" value="NZ_LXSL01000016.1"/>
</dbReference>
<dbReference type="Pfam" id="PF13781">
    <property type="entry name" value="DoxX_3"/>
    <property type="match status" value="1"/>
</dbReference>
<keyword evidence="1" id="KW-0472">Membrane</keyword>
<feature type="transmembrane region" description="Helical" evidence="1">
    <location>
        <begin position="81"/>
        <end position="98"/>
    </location>
</feature>
<sequence>MENVPNKPSAPAYLAYSLGVLWLWSGIQPLCCAAGESLALLRAVGLPEGWLWPVFAGASLLDVCFGLLCFWPGWRAWRARLWLAQLATVAGYSLIAALRLPEMWAHPFAPLVKNVPILAVLFFLYNSELE</sequence>
<keyword evidence="1" id="KW-0812">Transmembrane</keyword>